<dbReference type="InterPro" id="IPR055342">
    <property type="entry name" value="MreC_beta-barrel_core"/>
</dbReference>
<dbReference type="PANTHER" id="PTHR34138:SF1">
    <property type="entry name" value="CELL SHAPE-DETERMINING PROTEIN MREC"/>
    <property type="match status" value="1"/>
</dbReference>
<organism evidence="8 9">
    <name type="scientific">Alistipes hominis</name>
    <dbReference type="NCBI Taxonomy" id="2763015"/>
    <lineage>
        <taxon>Bacteria</taxon>
        <taxon>Pseudomonadati</taxon>
        <taxon>Bacteroidota</taxon>
        <taxon>Bacteroidia</taxon>
        <taxon>Bacteroidales</taxon>
        <taxon>Rikenellaceae</taxon>
        <taxon>Alistipes</taxon>
    </lineage>
</organism>
<feature type="domain" description="Rod shape-determining protein MreC beta-barrel core" evidence="7">
    <location>
        <begin position="118"/>
        <end position="265"/>
    </location>
</feature>
<sequence>MIKFFLFIKKIHFVLIFIILEAFAIHYYANSTSYTKAKLITASNYVVGGIYSQISGLNSYLHLKKENAALTARVALLENELDGLRRDGSDPAVPPDSLLFTEDSVAGRRQFAYFPARVINNSIIRQENYITLNRGVEDGLQPDMAVVADRGIAGYVMNCSDHFAVCMSVLNRGFKTSGKIKGTDYFGSVSWDGASYEYVMLTEIAKYAQIHVGDTIVTTSHSSRFPPGLMIGTVADFELNNATYYDVRVKLHTDIAALNNVVVIKYLDAEERETLENDVSMTSAAVQ</sequence>
<keyword evidence="3" id="KW-0133">Cell shape</keyword>
<comment type="caution">
    <text evidence="8">The sequence shown here is derived from an EMBL/GenBank/DDBJ whole genome shotgun (WGS) entry which is preliminary data.</text>
</comment>
<evidence type="ECO:0000256" key="5">
    <source>
        <dbReference type="SAM" id="Coils"/>
    </source>
</evidence>
<dbReference type="InterPro" id="IPR042177">
    <property type="entry name" value="Cell/Rod_1"/>
</dbReference>
<comment type="similarity">
    <text evidence="1">Belongs to the MreC family.</text>
</comment>
<keyword evidence="5" id="KW-0175">Coiled coil</keyword>
<evidence type="ECO:0000313" key="8">
    <source>
        <dbReference type="EMBL" id="MBC5616457.1"/>
    </source>
</evidence>
<dbReference type="Gene3D" id="2.40.10.340">
    <property type="entry name" value="Rod shape-determining protein MreC, domain 1"/>
    <property type="match status" value="1"/>
</dbReference>
<proteinExistence type="inferred from homology"/>
<dbReference type="Gene3D" id="2.40.10.350">
    <property type="entry name" value="Rod shape-determining protein MreC, domain 2"/>
    <property type="match status" value="1"/>
</dbReference>
<accession>A0ABR7CLD1</accession>
<evidence type="ECO:0000256" key="2">
    <source>
        <dbReference type="ARBA" id="ARBA00013855"/>
    </source>
</evidence>
<dbReference type="RefSeq" id="WP_101573561.1">
    <property type="nucleotide sequence ID" value="NZ_JACOOK010000002.1"/>
</dbReference>
<keyword evidence="6" id="KW-0812">Transmembrane</keyword>
<evidence type="ECO:0000256" key="4">
    <source>
        <dbReference type="ARBA" id="ARBA00032089"/>
    </source>
</evidence>
<reference evidence="8 9" key="1">
    <citation type="submission" date="2020-08" db="EMBL/GenBank/DDBJ databases">
        <title>Genome public.</title>
        <authorList>
            <person name="Liu C."/>
            <person name="Sun Q."/>
        </authorList>
    </citation>
    <scope>NUCLEOTIDE SEQUENCE [LARGE SCALE GENOMIC DNA]</scope>
    <source>
        <strain evidence="8 9">New-7</strain>
    </source>
</reference>
<dbReference type="EMBL" id="JACOOK010000002">
    <property type="protein sequence ID" value="MBC5616457.1"/>
    <property type="molecule type" value="Genomic_DNA"/>
</dbReference>
<feature type="transmembrane region" description="Helical" evidence="6">
    <location>
        <begin position="12"/>
        <end position="29"/>
    </location>
</feature>
<dbReference type="NCBIfam" id="NF010532">
    <property type="entry name" value="PRK13922.9-3"/>
    <property type="match status" value="1"/>
</dbReference>
<keyword evidence="6" id="KW-0472">Membrane</keyword>
<dbReference type="Proteomes" id="UP000636891">
    <property type="component" value="Unassembled WGS sequence"/>
</dbReference>
<dbReference type="InterPro" id="IPR042175">
    <property type="entry name" value="Cell/Rod_MreC_2"/>
</dbReference>
<feature type="coiled-coil region" evidence="5">
    <location>
        <begin position="60"/>
        <end position="87"/>
    </location>
</feature>
<evidence type="ECO:0000256" key="3">
    <source>
        <dbReference type="ARBA" id="ARBA00022960"/>
    </source>
</evidence>
<dbReference type="InterPro" id="IPR007221">
    <property type="entry name" value="MreC"/>
</dbReference>
<name>A0ABR7CLD1_9BACT</name>
<evidence type="ECO:0000256" key="6">
    <source>
        <dbReference type="SAM" id="Phobius"/>
    </source>
</evidence>
<protein>
    <recommendedName>
        <fullName evidence="2">Cell shape-determining protein MreC</fullName>
    </recommendedName>
    <alternativeName>
        <fullName evidence="4">Cell shape protein MreC</fullName>
    </alternativeName>
</protein>
<keyword evidence="6" id="KW-1133">Transmembrane helix</keyword>
<keyword evidence="9" id="KW-1185">Reference proteome</keyword>
<gene>
    <name evidence="8" type="primary">mreC</name>
    <name evidence="8" type="ORF">H8S08_05400</name>
</gene>
<dbReference type="Pfam" id="PF04085">
    <property type="entry name" value="MreC"/>
    <property type="match status" value="1"/>
</dbReference>
<evidence type="ECO:0000256" key="1">
    <source>
        <dbReference type="ARBA" id="ARBA00009369"/>
    </source>
</evidence>
<evidence type="ECO:0000259" key="7">
    <source>
        <dbReference type="Pfam" id="PF04085"/>
    </source>
</evidence>
<dbReference type="PANTHER" id="PTHR34138">
    <property type="entry name" value="CELL SHAPE-DETERMINING PROTEIN MREC"/>
    <property type="match status" value="1"/>
</dbReference>
<evidence type="ECO:0000313" key="9">
    <source>
        <dbReference type="Proteomes" id="UP000636891"/>
    </source>
</evidence>